<reference evidence="2" key="1">
    <citation type="journal article" date="2019" name="Int. J. Syst. Evol. Microbiol.">
        <title>The Global Catalogue of Microorganisms (GCM) 10K type strain sequencing project: providing services to taxonomists for standard genome sequencing and annotation.</title>
        <authorList>
            <consortium name="The Broad Institute Genomics Platform"/>
            <consortium name="The Broad Institute Genome Sequencing Center for Infectious Disease"/>
            <person name="Wu L."/>
            <person name="Ma J."/>
        </authorList>
    </citation>
    <scope>NUCLEOTIDE SEQUENCE [LARGE SCALE GENOMIC DNA]</scope>
    <source>
        <strain evidence="2">JCM 3399</strain>
    </source>
</reference>
<dbReference type="Proteomes" id="UP000654471">
    <property type="component" value="Unassembled WGS sequence"/>
</dbReference>
<protein>
    <recommendedName>
        <fullName evidence="3">Deoxynucleotide monophosphate kinase</fullName>
    </recommendedName>
</protein>
<dbReference type="InterPro" id="IPR048444">
    <property type="entry name" value="DNMK"/>
</dbReference>
<dbReference type="Gene3D" id="3.40.50.300">
    <property type="entry name" value="P-loop containing nucleotide triphosphate hydrolases"/>
    <property type="match status" value="1"/>
</dbReference>
<dbReference type="SUPFAM" id="SSF52540">
    <property type="entry name" value="P-loop containing nucleoside triphosphate hydrolases"/>
    <property type="match status" value="1"/>
</dbReference>
<evidence type="ECO:0008006" key="3">
    <source>
        <dbReference type="Google" id="ProtNLM"/>
    </source>
</evidence>
<keyword evidence="2" id="KW-1185">Reference proteome</keyword>
<dbReference type="Pfam" id="PF21448">
    <property type="entry name" value="DNMK"/>
    <property type="match status" value="1"/>
</dbReference>
<sequence length="289" mass="32229">MTNPQQQRYDDFAQWVIQASARAGFRVDIRRSGALQRLAGAVGTAQSTVHRVLTGQRVPAHRFWPAWAAALQVDYADFERRAQRALCGEAGPRLIALGGVDRELRAPRLIGLSGPARCGKDTLAEAFVEAGWARRAFADKVKDFLYGLDPWLPDDEVNGSFPLAEEVDRYGWDRVKDEHPVVREYLQRCGTDAGRQVLGETVWVDALFRDFGSWGPTVISDVRFPNEAQAIKDRGGLVVKIHRPKQVLIDGADHISENALKGWDFDAIVINSGTVEDLRKSAECLRRPL</sequence>
<name>A0ABQ2UJZ7_9ACTN</name>
<evidence type="ECO:0000313" key="2">
    <source>
        <dbReference type="Proteomes" id="UP000654471"/>
    </source>
</evidence>
<accession>A0ABQ2UJZ7</accession>
<gene>
    <name evidence="1" type="ORF">GCM10010211_00880</name>
</gene>
<organism evidence="1 2">
    <name type="scientific">Streptomyces albospinus</name>
    <dbReference type="NCBI Taxonomy" id="285515"/>
    <lineage>
        <taxon>Bacteria</taxon>
        <taxon>Bacillati</taxon>
        <taxon>Actinomycetota</taxon>
        <taxon>Actinomycetes</taxon>
        <taxon>Kitasatosporales</taxon>
        <taxon>Streptomycetaceae</taxon>
        <taxon>Streptomyces</taxon>
    </lineage>
</organism>
<evidence type="ECO:0000313" key="1">
    <source>
        <dbReference type="EMBL" id="GGU41687.1"/>
    </source>
</evidence>
<dbReference type="InterPro" id="IPR027417">
    <property type="entry name" value="P-loop_NTPase"/>
</dbReference>
<proteinExistence type="predicted"/>
<comment type="caution">
    <text evidence="1">The sequence shown here is derived from an EMBL/GenBank/DDBJ whole genome shotgun (WGS) entry which is preliminary data.</text>
</comment>
<dbReference type="EMBL" id="BMRP01000001">
    <property type="protein sequence ID" value="GGU41687.1"/>
    <property type="molecule type" value="Genomic_DNA"/>
</dbReference>